<accession>A0ABM7MN58</accession>
<evidence type="ECO:0000256" key="1">
    <source>
        <dbReference type="ARBA" id="ARBA00001962"/>
    </source>
</evidence>
<keyword evidence="3" id="KW-0560">Oxidoreductase</keyword>
<evidence type="ECO:0000256" key="3">
    <source>
        <dbReference type="ARBA" id="ARBA00023002"/>
    </source>
</evidence>
<dbReference type="Pfam" id="PF00465">
    <property type="entry name" value="Fe-ADH"/>
    <property type="match status" value="1"/>
</dbReference>
<dbReference type="Gene3D" id="3.40.50.1970">
    <property type="match status" value="1"/>
</dbReference>
<comment type="cofactor">
    <cofactor evidence="1">
        <name>Fe cation</name>
        <dbReference type="ChEBI" id="CHEBI:24875"/>
    </cofactor>
</comment>
<name>A0ABM7MN58_9BURK</name>
<dbReference type="RefSeq" id="WP_223903749.1">
    <property type="nucleotide sequence ID" value="NZ_AP024238.1"/>
</dbReference>
<keyword evidence="4" id="KW-0520">NAD</keyword>
<dbReference type="InterPro" id="IPR001670">
    <property type="entry name" value="ADH_Fe/GldA"/>
</dbReference>
<proteinExistence type="inferred from homology"/>
<dbReference type="PROSITE" id="PS00913">
    <property type="entry name" value="ADH_IRON_1"/>
    <property type="match status" value="1"/>
</dbReference>
<protein>
    <submittedName>
        <fullName evidence="7">1,3-propanediol dehydrogenase</fullName>
    </submittedName>
</protein>
<gene>
    <name evidence="7" type="ORF">MIZ03_2613</name>
</gene>
<dbReference type="SUPFAM" id="SSF56796">
    <property type="entry name" value="Dehydroquinate synthase-like"/>
    <property type="match status" value="1"/>
</dbReference>
<comment type="similarity">
    <text evidence="2">Belongs to the iron-containing alcohol dehydrogenase family.</text>
</comment>
<evidence type="ECO:0000256" key="4">
    <source>
        <dbReference type="ARBA" id="ARBA00023027"/>
    </source>
</evidence>
<dbReference type="PANTHER" id="PTHR11496">
    <property type="entry name" value="ALCOHOL DEHYDROGENASE"/>
    <property type="match status" value="1"/>
</dbReference>
<evidence type="ECO:0000313" key="8">
    <source>
        <dbReference type="Proteomes" id="UP000824366"/>
    </source>
</evidence>
<organism evidence="7 8">
    <name type="scientific">Rhodoferax lithotrophicus</name>
    <dbReference type="NCBI Taxonomy" id="2798804"/>
    <lineage>
        <taxon>Bacteria</taxon>
        <taxon>Pseudomonadati</taxon>
        <taxon>Pseudomonadota</taxon>
        <taxon>Betaproteobacteria</taxon>
        <taxon>Burkholderiales</taxon>
        <taxon>Comamonadaceae</taxon>
        <taxon>Rhodoferax</taxon>
    </lineage>
</organism>
<feature type="domain" description="Alcohol dehydrogenase iron-type/glycerol dehydrogenase GldA" evidence="5">
    <location>
        <begin position="8"/>
        <end position="176"/>
    </location>
</feature>
<evidence type="ECO:0000259" key="6">
    <source>
        <dbReference type="Pfam" id="PF25137"/>
    </source>
</evidence>
<sequence length="378" mass="39567">MALIYYVTQVQFEFGAIQLLQAECQRSGISRPLIVTDAGVKAAGILQKALDALTGMTVAVFDQTPSNPTEAAVRAAAALYTQQQCDGLIAVGGGSSIDCAKGVAIAATHTGPLSHYATIEGGSARITERVAPLIAVPTTAGTGSEVARGAILIVDDHRKLGFHSWHLVPKTAICDPELTLGLPPLLTAATGMDAIAHCMETFMAPAFNPPADGIALDGLARGWAHIERATRNGADREARLNMMSASMQGAMAFQKGLGCVHSLSHSLGGVNPRLHHGTLNALFLPAVIAFNAAAESLQKEKRLARMAHAMGLDSASDIGQAIQAMNTRLCLPTGLAAMGVTEDQFEAIIAGAMADHCHKTNPRIATADDYRQMLSQAM</sequence>
<dbReference type="Proteomes" id="UP000824366">
    <property type="component" value="Chromosome"/>
</dbReference>
<keyword evidence="8" id="KW-1185">Reference proteome</keyword>
<dbReference type="CDD" id="cd14861">
    <property type="entry name" value="Fe-ADH-like"/>
    <property type="match status" value="1"/>
</dbReference>
<dbReference type="EMBL" id="AP024238">
    <property type="protein sequence ID" value="BCO27724.1"/>
    <property type="molecule type" value="Genomic_DNA"/>
</dbReference>
<evidence type="ECO:0000313" key="7">
    <source>
        <dbReference type="EMBL" id="BCO27724.1"/>
    </source>
</evidence>
<dbReference type="Pfam" id="PF25137">
    <property type="entry name" value="ADH_Fe_C"/>
    <property type="match status" value="1"/>
</dbReference>
<dbReference type="PANTHER" id="PTHR11496:SF102">
    <property type="entry name" value="ALCOHOL DEHYDROGENASE 4"/>
    <property type="match status" value="1"/>
</dbReference>
<evidence type="ECO:0000256" key="2">
    <source>
        <dbReference type="ARBA" id="ARBA00007358"/>
    </source>
</evidence>
<dbReference type="InterPro" id="IPR018211">
    <property type="entry name" value="ADH_Fe_CS"/>
</dbReference>
<evidence type="ECO:0000259" key="5">
    <source>
        <dbReference type="Pfam" id="PF00465"/>
    </source>
</evidence>
<dbReference type="InterPro" id="IPR039697">
    <property type="entry name" value="Alcohol_dehydrogenase_Fe"/>
</dbReference>
<dbReference type="Gene3D" id="1.20.1090.10">
    <property type="entry name" value="Dehydroquinate synthase-like - alpha domain"/>
    <property type="match status" value="1"/>
</dbReference>
<reference evidence="7 8" key="1">
    <citation type="journal article" date="2021" name="Microbiol. Spectr.">
        <title>A Single Bacterium Capable of Oxidation and Reduction of Iron at Circumneutral pH.</title>
        <authorList>
            <person name="Kato S."/>
            <person name="Ohkuma M."/>
        </authorList>
    </citation>
    <scope>NUCLEOTIDE SEQUENCE [LARGE SCALE GENOMIC DNA]</scope>
    <source>
        <strain evidence="7 8">MIZ03</strain>
    </source>
</reference>
<feature type="domain" description="Fe-containing alcohol dehydrogenase-like C-terminal" evidence="6">
    <location>
        <begin position="187"/>
        <end position="378"/>
    </location>
</feature>
<dbReference type="InterPro" id="IPR056798">
    <property type="entry name" value="ADH_Fe_C"/>
</dbReference>